<sequence>MLKLLTKSSVFISVLLLAGCFGGGNYAPVVERQERVSVASDSHKVARGDTLYSIAWRYNLDFKGLARTNGIKAPYTIYPNQLIRLKDSGSGNTQAKTKSRSVTPSAKAKTTKKTASSTKTQSTAKSVSSTVALNRSSYPFRWKWPAKGKVIRRYTSGSAVHKGIDLKGKLGEPVHAANSGKVVYAGSGLVGYGNLLIIKHNEQYLSAYGHNSRLLVKEGELVKVGQKIAEFGDTGTDKVKLHFEIRRDGKPVNPLGLLPKG</sequence>
<dbReference type="PANTHER" id="PTHR21666">
    <property type="entry name" value="PEPTIDASE-RELATED"/>
    <property type="match status" value="1"/>
</dbReference>
<evidence type="ECO:0000256" key="2">
    <source>
        <dbReference type="SAM" id="MobiDB-lite"/>
    </source>
</evidence>
<dbReference type="Proteomes" id="UP000193450">
    <property type="component" value="Chromosome"/>
</dbReference>
<dbReference type="GO" id="GO:0032153">
    <property type="term" value="C:cell division site"/>
    <property type="evidence" value="ECO:0007669"/>
    <property type="project" value="TreeGrafter"/>
</dbReference>
<organism evidence="4 5">
    <name type="scientific">Oceanicoccus sagamiensis</name>
    <dbReference type="NCBI Taxonomy" id="716816"/>
    <lineage>
        <taxon>Bacteria</taxon>
        <taxon>Pseudomonadati</taxon>
        <taxon>Pseudomonadota</taxon>
        <taxon>Gammaproteobacteria</taxon>
        <taxon>Cellvibrionales</taxon>
        <taxon>Spongiibacteraceae</taxon>
        <taxon>Oceanicoccus</taxon>
    </lineage>
</organism>
<gene>
    <name evidence="4" type="ORF">BST96_00625</name>
</gene>
<dbReference type="InterPro" id="IPR050570">
    <property type="entry name" value="Cell_wall_metabolism_enzyme"/>
</dbReference>
<dbReference type="GO" id="GO:0004222">
    <property type="term" value="F:metalloendopeptidase activity"/>
    <property type="evidence" value="ECO:0007669"/>
    <property type="project" value="TreeGrafter"/>
</dbReference>
<keyword evidence="5" id="KW-1185">Reference proteome</keyword>
<feature type="domain" description="LysM" evidence="3">
    <location>
        <begin position="41"/>
        <end position="85"/>
    </location>
</feature>
<comment type="similarity">
    <text evidence="1">Belongs to the E.coli NlpD/Haemophilus LppB family.</text>
</comment>
<dbReference type="PROSITE" id="PS51782">
    <property type="entry name" value="LYSM"/>
    <property type="match status" value="1"/>
</dbReference>
<evidence type="ECO:0000313" key="4">
    <source>
        <dbReference type="EMBL" id="ARN72745.1"/>
    </source>
</evidence>
<dbReference type="SMART" id="SM00257">
    <property type="entry name" value="LysM"/>
    <property type="match status" value="1"/>
</dbReference>
<dbReference type="Pfam" id="PF01551">
    <property type="entry name" value="Peptidase_M23"/>
    <property type="match status" value="1"/>
</dbReference>
<name>A0A1X9N9X0_9GAMM</name>
<dbReference type="CDD" id="cd00118">
    <property type="entry name" value="LysM"/>
    <property type="match status" value="1"/>
</dbReference>
<proteinExistence type="inferred from homology"/>
<dbReference type="InterPro" id="IPR011055">
    <property type="entry name" value="Dup_hybrid_motif"/>
</dbReference>
<dbReference type="Gene3D" id="2.70.70.10">
    <property type="entry name" value="Glucose Permease (Domain IIA)"/>
    <property type="match status" value="1"/>
</dbReference>
<dbReference type="CDD" id="cd12797">
    <property type="entry name" value="M23_peptidase"/>
    <property type="match status" value="1"/>
</dbReference>
<dbReference type="PANTHER" id="PTHR21666:SF263">
    <property type="entry name" value="MUREIN HYDROLASE ACTIVATOR NLPD"/>
    <property type="match status" value="1"/>
</dbReference>
<dbReference type="RefSeq" id="WP_085756833.1">
    <property type="nucleotide sequence ID" value="NZ_CP019343.1"/>
</dbReference>
<evidence type="ECO:0000313" key="5">
    <source>
        <dbReference type="Proteomes" id="UP000193450"/>
    </source>
</evidence>
<feature type="region of interest" description="Disordered" evidence="2">
    <location>
        <begin position="88"/>
        <end position="128"/>
    </location>
</feature>
<dbReference type="Gene3D" id="3.10.350.10">
    <property type="entry name" value="LysM domain"/>
    <property type="match status" value="1"/>
</dbReference>
<reference evidence="4 5" key="1">
    <citation type="submission" date="2016-11" db="EMBL/GenBank/DDBJ databases">
        <title>Trade-off between light-utilization and light-protection in marine flavobacteria.</title>
        <authorList>
            <person name="Kumagai Y."/>
        </authorList>
    </citation>
    <scope>NUCLEOTIDE SEQUENCE [LARGE SCALE GENOMIC DNA]</scope>
    <source>
        <strain evidence="4 5">NBRC 107125</strain>
    </source>
</reference>
<evidence type="ECO:0000259" key="3">
    <source>
        <dbReference type="PROSITE" id="PS51782"/>
    </source>
</evidence>
<dbReference type="KEGG" id="osg:BST96_00625"/>
<dbReference type="GO" id="GO:0009279">
    <property type="term" value="C:cell outer membrane"/>
    <property type="evidence" value="ECO:0007669"/>
    <property type="project" value="TreeGrafter"/>
</dbReference>
<feature type="compositionally biased region" description="Low complexity" evidence="2">
    <location>
        <begin position="101"/>
        <end position="128"/>
    </location>
</feature>
<protein>
    <submittedName>
        <fullName evidence="4">Lipoprotein NlpD</fullName>
    </submittedName>
</protein>
<dbReference type="EMBL" id="CP019343">
    <property type="protein sequence ID" value="ARN72745.1"/>
    <property type="molecule type" value="Genomic_DNA"/>
</dbReference>
<evidence type="ECO:0000256" key="1">
    <source>
        <dbReference type="ARBA" id="ARBA00038420"/>
    </source>
</evidence>
<dbReference type="InterPro" id="IPR018392">
    <property type="entry name" value="LysM"/>
</dbReference>
<keyword evidence="4" id="KW-0449">Lipoprotein</keyword>
<dbReference type="Pfam" id="PF01476">
    <property type="entry name" value="LysM"/>
    <property type="match status" value="1"/>
</dbReference>
<dbReference type="SUPFAM" id="SSF51261">
    <property type="entry name" value="Duplicated hybrid motif"/>
    <property type="match status" value="1"/>
</dbReference>
<dbReference type="STRING" id="716816.BST96_00625"/>
<dbReference type="InterPro" id="IPR036779">
    <property type="entry name" value="LysM_dom_sf"/>
</dbReference>
<dbReference type="InterPro" id="IPR016047">
    <property type="entry name" value="M23ase_b-sheet_dom"/>
</dbReference>
<dbReference type="PROSITE" id="PS51257">
    <property type="entry name" value="PROKAR_LIPOPROTEIN"/>
    <property type="match status" value="1"/>
</dbReference>
<dbReference type="OrthoDB" id="9795421at2"/>
<dbReference type="AlphaFoldDB" id="A0A1X9N9X0"/>
<accession>A0A1X9N9X0</accession>